<dbReference type="InterPro" id="IPR006963">
    <property type="entry name" value="Mopterin_OxRdtase_4Fe-4S_dom"/>
</dbReference>
<evidence type="ECO:0000256" key="1">
    <source>
        <dbReference type="ARBA" id="ARBA00010312"/>
    </source>
</evidence>
<dbReference type="Gene3D" id="3.40.50.740">
    <property type="match status" value="1"/>
</dbReference>
<dbReference type="EMBL" id="CP012173">
    <property type="protein sequence ID" value="AKV76697.1"/>
    <property type="molecule type" value="Genomic_DNA"/>
</dbReference>
<dbReference type="Proteomes" id="UP000062398">
    <property type="component" value="Chromosome"/>
</dbReference>
<protein>
    <submittedName>
        <fullName evidence="7 8">Formate dehydrogenase</fullName>
    </submittedName>
</protein>
<evidence type="ECO:0000313" key="10">
    <source>
        <dbReference type="EMBL" id="AKV78948.1"/>
    </source>
</evidence>
<dbReference type="PANTHER" id="PTHR43105:SF10">
    <property type="entry name" value="NADH-QUINONE OXIDOREDUCTASE SUBUNIT G"/>
    <property type="match status" value="1"/>
</dbReference>
<reference evidence="12 14" key="3">
    <citation type="submission" date="2015-07" db="EMBL/GenBank/DDBJ databases">
        <title>Physiological, transcriptional responses and genome re-sequencing of acid resistant extremely thermoacidophilic Metallosphaera sedula SARC-M1.</title>
        <authorList>
            <person name="Ai C."/>
            <person name="McCarthy S."/>
            <person name="Eckrich V."/>
            <person name="Rudrappa D."/>
            <person name="Qiu G."/>
            <person name="Blum P."/>
        </authorList>
    </citation>
    <scope>NUCLEOTIDE SEQUENCE [LARGE SCALE GENOMIC DNA]</scope>
    <source>
        <strain evidence="12 14">SARC-M1</strain>
    </source>
</reference>
<dbReference type="Pfam" id="PF01568">
    <property type="entry name" value="Molydop_binding"/>
    <property type="match status" value="1"/>
</dbReference>
<evidence type="ECO:0000256" key="4">
    <source>
        <dbReference type="ARBA" id="ARBA00023004"/>
    </source>
</evidence>
<dbReference type="Proteomes" id="UP000061362">
    <property type="component" value="Chromosome"/>
</dbReference>
<dbReference type="Proteomes" id="UP000068832">
    <property type="component" value="Chromosome"/>
</dbReference>
<dbReference type="Proteomes" id="UP000029084">
    <property type="component" value="Chromosome"/>
</dbReference>
<dbReference type="InterPro" id="IPR006656">
    <property type="entry name" value="Mopterin_OxRdtase"/>
</dbReference>
<gene>
    <name evidence="7" type="ORF">HA72_1457</name>
    <name evidence="8" type="ORF">MsedA_1477</name>
    <name evidence="9" type="ORF">MsedB_1479</name>
    <name evidence="10" type="ORF">MsedC_1477</name>
    <name evidence="11" type="ORF">MsedD_1478</name>
    <name evidence="12" type="ORF">MsedE_1483</name>
</gene>
<evidence type="ECO:0000313" key="7">
    <source>
        <dbReference type="EMBL" id="AIM27598.1"/>
    </source>
</evidence>
<dbReference type="InterPro" id="IPR006478">
    <property type="entry name" value="Formate_DH_asu"/>
</dbReference>
<dbReference type="Pfam" id="PF04879">
    <property type="entry name" value="Molybdop_Fe4S4"/>
    <property type="match status" value="1"/>
</dbReference>
<keyword evidence="2" id="KW-0004">4Fe-4S</keyword>
<evidence type="ECO:0000313" key="11">
    <source>
        <dbReference type="EMBL" id="AKV81193.1"/>
    </source>
</evidence>
<dbReference type="InterPro" id="IPR006657">
    <property type="entry name" value="MoPterin_dinucl-bd_dom"/>
</dbReference>
<dbReference type="NCBIfam" id="TIGR01591">
    <property type="entry name" value="Fdh-alpha"/>
    <property type="match status" value="1"/>
</dbReference>
<proteinExistence type="inferred from homology"/>
<dbReference type="Pfam" id="PF00384">
    <property type="entry name" value="Molybdopterin"/>
    <property type="match status" value="1"/>
</dbReference>
<dbReference type="PROSITE" id="PS51669">
    <property type="entry name" value="4FE4S_MOW_BIS_MGD"/>
    <property type="match status" value="1"/>
</dbReference>
<feature type="domain" description="4Fe-4S Mo/W bis-MGD-type" evidence="6">
    <location>
        <begin position="1"/>
        <end position="57"/>
    </location>
</feature>
<dbReference type="GeneID" id="91755959"/>
<dbReference type="EMBL" id="CP008822">
    <property type="protein sequence ID" value="AIM27598.1"/>
    <property type="molecule type" value="Genomic_DNA"/>
</dbReference>
<accession>A0A088E6K9</accession>
<dbReference type="RefSeq" id="WP_012021401.1">
    <property type="nucleotide sequence ID" value="NZ_AP019770.1"/>
</dbReference>
<dbReference type="SUPFAM" id="SSF50692">
    <property type="entry name" value="ADC-like"/>
    <property type="match status" value="1"/>
</dbReference>
<keyword evidence="4" id="KW-0408">Iron</keyword>
<dbReference type="GO" id="GO:0003954">
    <property type="term" value="F:NADH dehydrogenase activity"/>
    <property type="evidence" value="ECO:0007669"/>
    <property type="project" value="TreeGrafter"/>
</dbReference>
<dbReference type="InterPro" id="IPR009010">
    <property type="entry name" value="Asp_de-COase-like_dom_sf"/>
</dbReference>
<keyword evidence="5" id="KW-0411">Iron-sulfur</keyword>
<evidence type="ECO:0000313" key="8">
    <source>
        <dbReference type="EMBL" id="AKV74458.1"/>
    </source>
</evidence>
<dbReference type="Gene3D" id="2.20.25.90">
    <property type="entry name" value="ADC-like domains"/>
    <property type="match status" value="1"/>
</dbReference>
<evidence type="ECO:0000313" key="18">
    <source>
        <dbReference type="Proteomes" id="UP000068832"/>
    </source>
</evidence>
<evidence type="ECO:0000256" key="5">
    <source>
        <dbReference type="ARBA" id="ARBA00023014"/>
    </source>
</evidence>
<dbReference type="InterPro" id="IPR006655">
    <property type="entry name" value="Mopterin_OxRdtase_prok_CS"/>
</dbReference>
<dbReference type="SUPFAM" id="SSF53706">
    <property type="entry name" value="Formate dehydrogenase/DMSO reductase, domains 1-3"/>
    <property type="match status" value="1"/>
</dbReference>
<dbReference type="GO" id="GO:0008863">
    <property type="term" value="F:formate dehydrogenase (NAD+) activity"/>
    <property type="evidence" value="ECO:0007669"/>
    <property type="project" value="InterPro"/>
</dbReference>
<dbReference type="PROSITE" id="PS00932">
    <property type="entry name" value="MOLYBDOPTERIN_PROK_3"/>
    <property type="match status" value="1"/>
</dbReference>
<dbReference type="OrthoDB" id="23466at2157"/>
<reference evidence="15 16" key="2">
    <citation type="journal article" date="2015" name="Genome Announc.">
        <title>Complete Genome Sequences of Evolved Arsenate-Resistant Metallosphaera sedula Strains.</title>
        <authorList>
            <person name="Ai C."/>
            <person name="McCarthy S."/>
            <person name="Schackwitz W."/>
            <person name="Martin J."/>
            <person name="Lipzen A."/>
            <person name="Blum P."/>
        </authorList>
    </citation>
    <scope>NUCLEOTIDE SEQUENCE [LARGE SCALE GENOMIC DNA]</scope>
    <source>
        <strain evidence="10 16">ARS120-1</strain>
        <strain evidence="11 15">ARS120-2</strain>
        <strain evidence="8 18">ARS50-1</strain>
        <strain evidence="9 17">ARS50-2</strain>
    </source>
</reference>
<dbReference type="GO" id="GO:0051539">
    <property type="term" value="F:4 iron, 4 sulfur cluster binding"/>
    <property type="evidence" value="ECO:0007669"/>
    <property type="project" value="UniProtKB-KW"/>
</dbReference>
<keyword evidence="3" id="KW-0479">Metal-binding</keyword>
<evidence type="ECO:0000256" key="3">
    <source>
        <dbReference type="ARBA" id="ARBA00022723"/>
    </source>
</evidence>
<dbReference type="EMBL" id="CP012175">
    <property type="protein sequence ID" value="AKV81193.1"/>
    <property type="molecule type" value="Genomic_DNA"/>
</dbReference>
<dbReference type="GO" id="GO:0016020">
    <property type="term" value="C:membrane"/>
    <property type="evidence" value="ECO:0007669"/>
    <property type="project" value="TreeGrafter"/>
</dbReference>
<dbReference type="PANTHER" id="PTHR43105">
    <property type="entry name" value="RESPIRATORY NITRATE REDUCTASE"/>
    <property type="match status" value="1"/>
</dbReference>
<evidence type="ECO:0000313" key="12">
    <source>
        <dbReference type="EMBL" id="AKV83433.1"/>
    </source>
</evidence>
<dbReference type="GO" id="GO:0015942">
    <property type="term" value="P:formate metabolic process"/>
    <property type="evidence" value="ECO:0007669"/>
    <property type="project" value="InterPro"/>
</dbReference>
<reference evidence="7 13" key="1">
    <citation type="journal article" date="2014" name="J. Bacteriol.">
        <title>Role of an Archaeal PitA Transporter in the Copper and Arsenic Resistance of Metallosphaera sedula, an Extreme Thermoacidophile.</title>
        <authorList>
            <person name="McCarthy S."/>
            <person name="Ai C."/>
            <person name="Wheaton G."/>
            <person name="Tevatia R."/>
            <person name="Eckrich V."/>
            <person name="Kelly R."/>
            <person name="Blum P."/>
        </authorList>
    </citation>
    <scope>NUCLEOTIDE SEQUENCE [LARGE SCALE GENOMIC DNA]</scope>
    <source>
        <strain evidence="7 13">CuR1</strain>
    </source>
</reference>
<dbReference type="GO" id="GO:0043546">
    <property type="term" value="F:molybdopterin cofactor binding"/>
    <property type="evidence" value="ECO:0007669"/>
    <property type="project" value="InterPro"/>
</dbReference>
<dbReference type="Proteomes" id="UP000056255">
    <property type="component" value="Chromosome"/>
</dbReference>
<dbReference type="Gene3D" id="2.40.40.20">
    <property type="match status" value="1"/>
</dbReference>
<organism evidence="7 13">
    <name type="scientific">Metallosphaera sedula</name>
    <dbReference type="NCBI Taxonomy" id="43687"/>
    <lineage>
        <taxon>Archaea</taxon>
        <taxon>Thermoproteota</taxon>
        <taxon>Thermoprotei</taxon>
        <taxon>Sulfolobales</taxon>
        <taxon>Sulfolobaceae</taxon>
        <taxon>Metallosphaera</taxon>
    </lineage>
</organism>
<dbReference type="InterPro" id="IPR050123">
    <property type="entry name" value="Prok_molybdopt-oxidoreductase"/>
</dbReference>
<comment type="similarity">
    <text evidence="1">Belongs to the prokaryotic molybdopterin-containing oxidoreductase family.</text>
</comment>
<evidence type="ECO:0000313" key="13">
    <source>
        <dbReference type="Proteomes" id="UP000029084"/>
    </source>
</evidence>
<evidence type="ECO:0000313" key="9">
    <source>
        <dbReference type="EMBL" id="AKV76697.1"/>
    </source>
</evidence>
<dbReference type="InterPro" id="IPR027467">
    <property type="entry name" value="MopterinOxRdtase_cofactor_BS"/>
</dbReference>
<dbReference type="EMBL" id="CP012174">
    <property type="protein sequence ID" value="AKV78948.1"/>
    <property type="molecule type" value="Genomic_DNA"/>
</dbReference>
<dbReference type="SMART" id="SM00926">
    <property type="entry name" value="Molybdop_Fe4S4"/>
    <property type="match status" value="1"/>
</dbReference>
<evidence type="ECO:0000313" key="14">
    <source>
        <dbReference type="Proteomes" id="UP000056255"/>
    </source>
</evidence>
<dbReference type="EMBL" id="CP012172">
    <property type="protein sequence ID" value="AKV74458.1"/>
    <property type="molecule type" value="Genomic_DNA"/>
</dbReference>
<dbReference type="GO" id="GO:0046872">
    <property type="term" value="F:metal ion binding"/>
    <property type="evidence" value="ECO:0007669"/>
    <property type="project" value="UniProtKB-KW"/>
</dbReference>
<dbReference type="PROSITE" id="PS00551">
    <property type="entry name" value="MOLYBDOPTERIN_PROK_1"/>
    <property type="match status" value="1"/>
</dbReference>
<name>A0A088E6K9_9CREN</name>
<dbReference type="Gene3D" id="3.40.228.10">
    <property type="entry name" value="Dimethylsulfoxide Reductase, domain 2"/>
    <property type="match status" value="1"/>
</dbReference>
<evidence type="ECO:0000256" key="2">
    <source>
        <dbReference type="ARBA" id="ARBA00022485"/>
    </source>
</evidence>
<dbReference type="PATRIC" id="fig|43687.5.peg.1584"/>
<dbReference type="EMBL" id="CP012176">
    <property type="protein sequence ID" value="AKV83433.1"/>
    <property type="molecule type" value="Genomic_DNA"/>
</dbReference>
<dbReference type="GO" id="GO:0022904">
    <property type="term" value="P:respiratory electron transport chain"/>
    <property type="evidence" value="ECO:0007669"/>
    <property type="project" value="TreeGrafter"/>
</dbReference>
<evidence type="ECO:0000313" key="16">
    <source>
        <dbReference type="Proteomes" id="UP000062398"/>
    </source>
</evidence>
<dbReference type="OMA" id="DGPPCCY"/>
<evidence type="ECO:0000259" key="6">
    <source>
        <dbReference type="PROSITE" id="PS51669"/>
    </source>
</evidence>
<evidence type="ECO:0000313" key="17">
    <source>
        <dbReference type="Proteomes" id="UP000062475"/>
    </source>
</evidence>
<dbReference type="Proteomes" id="UP000062475">
    <property type="component" value="Chromosome"/>
</dbReference>
<evidence type="ECO:0000313" key="15">
    <source>
        <dbReference type="Proteomes" id="UP000061362"/>
    </source>
</evidence>
<sequence length="657" mass="73078">MLETKSICPYCGVGCGLILEGENNVVARVYPDRDHVVSKGHICGKGSTAHEPGNSWDRLLYPLKREKDILVRISWDEAIREIASKLSEIRSKYGPSAIGFYGGCQNTLEEGYTMMKLARALGTNNVDSCARVCHDPSATALKEMVGLGATSTSVTEIPKSKVLVIVGESLTESHPVLVQYLSMLKKNNGKVVVIDPRVTGTARLADLHLRVRPGTDIYLFNAVANYLISNNIYDKKFVEERVEGFVEFSRLVKSYTIQGAEEITGIDQSAILEFAKLISQKPVIFSWGLGLTQTGGPKAVRSLINLALLTGNVGFEGAGLLVYRGQTNVQGSGDMIKPNVFPNGPMTLETARELEKLWGFLPPTWEGKTVTEALLESDMKAVVLMNFNPAVSFPNRQKVENFLKSLELLVVMDPFMTETARFAHYVLPSAMWTEKEGSVTSLDRVVKWRFRAVSPPGEAKEELEILSLLADRLGFKGFSRDPKEVFKELRSVVKIYSNLTLDQVMDYSSPSRYPENDPVLYRTRFYTASGKAKLKFEEQPEPKKGLILITGRAVTRYNTDEMISRTPGFGQLTPVIYLNPRDAQNLGIKDNDLVKVSSRCGMAILSAKISPDVLEGTTFAYMHVHSINNVVCDELDPETKTPRYKYTEITITKIEWV</sequence>
<dbReference type="AlphaFoldDB" id="A0A088E6K9"/>